<dbReference type="EMBL" id="JARBHB010000008">
    <property type="protein sequence ID" value="KAJ8877649.1"/>
    <property type="molecule type" value="Genomic_DNA"/>
</dbReference>
<organism evidence="1 2">
    <name type="scientific">Dryococelus australis</name>
    <dbReference type="NCBI Taxonomy" id="614101"/>
    <lineage>
        <taxon>Eukaryota</taxon>
        <taxon>Metazoa</taxon>
        <taxon>Ecdysozoa</taxon>
        <taxon>Arthropoda</taxon>
        <taxon>Hexapoda</taxon>
        <taxon>Insecta</taxon>
        <taxon>Pterygota</taxon>
        <taxon>Neoptera</taxon>
        <taxon>Polyneoptera</taxon>
        <taxon>Phasmatodea</taxon>
        <taxon>Verophasmatodea</taxon>
        <taxon>Anareolatae</taxon>
        <taxon>Phasmatidae</taxon>
        <taxon>Eurycanthinae</taxon>
        <taxon>Dryococelus</taxon>
    </lineage>
</organism>
<comment type="caution">
    <text evidence="1">The sequence shown here is derived from an EMBL/GenBank/DDBJ whole genome shotgun (WGS) entry which is preliminary data.</text>
</comment>
<reference evidence="1 2" key="1">
    <citation type="submission" date="2023-02" db="EMBL/GenBank/DDBJ databases">
        <title>LHISI_Scaffold_Assembly.</title>
        <authorList>
            <person name="Stuart O.P."/>
            <person name="Cleave R."/>
            <person name="Magrath M.J.L."/>
            <person name="Mikheyev A.S."/>
        </authorList>
    </citation>
    <scope>NUCLEOTIDE SEQUENCE [LARGE SCALE GENOMIC DNA]</scope>
    <source>
        <strain evidence="1">Daus_M_001</strain>
        <tissue evidence="1">Leg muscle</tissue>
    </source>
</reference>
<dbReference type="Proteomes" id="UP001159363">
    <property type="component" value="Chromosome 7"/>
</dbReference>
<keyword evidence="2" id="KW-1185">Reference proteome</keyword>
<name>A0ABQ9H017_9NEOP</name>
<proteinExistence type="predicted"/>
<sequence length="105" mass="11745">MPFAVLMFWHELTNDFDDCYVCLTKSAGYSKKSNCAMEYLNVPSVIRPVLHGVSLPVPTPPVNWADIHSSSSEEDYQTRTTDSGADPTCIPQNACEILILYNKMN</sequence>
<evidence type="ECO:0000313" key="2">
    <source>
        <dbReference type="Proteomes" id="UP001159363"/>
    </source>
</evidence>
<gene>
    <name evidence="1" type="ORF">PR048_022104</name>
</gene>
<evidence type="ECO:0000313" key="1">
    <source>
        <dbReference type="EMBL" id="KAJ8877649.1"/>
    </source>
</evidence>
<protein>
    <submittedName>
        <fullName evidence="1">Uncharacterized protein</fullName>
    </submittedName>
</protein>
<accession>A0ABQ9H017</accession>